<proteinExistence type="predicted"/>
<protein>
    <recommendedName>
        <fullName evidence="8">Major facilitator superfamily (MFS) profile domain-containing protein</fullName>
    </recommendedName>
</protein>
<evidence type="ECO:0000256" key="6">
    <source>
        <dbReference type="SAM" id="MobiDB-lite"/>
    </source>
</evidence>
<feature type="transmembrane region" description="Helical" evidence="7">
    <location>
        <begin position="163"/>
        <end position="187"/>
    </location>
</feature>
<dbReference type="Gene3D" id="1.20.1250.20">
    <property type="entry name" value="MFS general substrate transporter like domains"/>
    <property type="match status" value="2"/>
</dbReference>
<comment type="subcellular location">
    <subcellularLocation>
        <location evidence="1">Membrane</location>
        <topology evidence="1">Multi-pass membrane protein</topology>
    </subcellularLocation>
</comment>
<dbReference type="OMA" id="GAFCWWM"/>
<dbReference type="Proteomes" id="UP000756132">
    <property type="component" value="Chromosome 8"/>
</dbReference>
<dbReference type="PROSITE" id="PS50850">
    <property type="entry name" value="MFS"/>
    <property type="match status" value="1"/>
</dbReference>
<dbReference type="InterPro" id="IPR011701">
    <property type="entry name" value="MFS"/>
</dbReference>
<dbReference type="PANTHER" id="PTHR43791">
    <property type="entry name" value="PERMEASE-RELATED"/>
    <property type="match status" value="1"/>
</dbReference>
<keyword evidence="10" id="KW-1185">Reference proteome</keyword>
<evidence type="ECO:0000256" key="3">
    <source>
        <dbReference type="ARBA" id="ARBA00022692"/>
    </source>
</evidence>
<evidence type="ECO:0000256" key="1">
    <source>
        <dbReference type="ARBA" id="ARBA00004141"/>
    </source>
</evidence>
<keyword evidence="2" id="KW-0813">Transport</keyword>
<feature type="transmembrane region" description="Helical" evidence="7">
    <location>
        <begin position="342"/>
        <end position="359"/>
    </location>
</feature>
<feature type="transmembrane region" description="Helical" evidence="7">
    <location>
        <begin position="114"/>
        <end position="132"/>
    </location>
</feature>
<keyword evidence="4 7" id="KW-1133">Transmembrane helix</keyword>
<feature type="transmembrane region" description="Helical" evidence="7">
    <location>
        <begin position="69"/>
        <end position="86"/>
    </location>
</feature>
<keyword evidence="3 7" id="KW-0812">Transmembrane</keyword>
<sequence>MTAQVPVATWQPGLKDHHEHALEKEAGSSEVSLKETPTGVDPLSAIPDPDEGATDEERAALDKKLMRKVDAWLIPWLCLLYLLSFLDRTNIGNARLAGMEDDLGMGGHDYNNTLTIFFISYALAEPVTNVLLKKMTPRVFFTAIILLWGLIMTMMGLVTNYGGLLACRFILGLAEAGLFPGVNYYLSCWYKRSELGLRAATFFSAAALAGSFGGLLAAAIAKMDGLGGKDGWAWIFIIEGLATMFVGGFCWWMVFNWPDTAGFLTPDERLRVRRRLAADNQSSTGEEYDKRHIIAALKDWKCWGYALIYMGNLCPLYAFSLFLPTILAGMGYQGTRAQLLSVPPYAVAATMTILVGWIADKTRQRGICNMATVTLSIVGFTMLIASQDPHIQYAGTFLGAAGIYPTIPNTLTWASNNIEGVYKRGVIIGIVVGWGNLNGVVSSNIYLKGERPKYYTGHGTVLAYLIVCLLGGTIFMYTMLALENRRRLSGKRDNMHQGMTEDEKWIAGDNRPDFIYTL</sequence>
<gene>
    <name evidence="9" type="ORF">CLAFUR5_11136</name>
</gene>
<dbReference type="FunFam" id="1.20.1250.20:FF:000068">
    <property type="entry name" value="MFS general substrate transporter"/>
    <property type="match status" value="1"/>
</dbReference>
<feature type="transmembrane region" description="Helical" evidence="7">
    <location>
        <begin position="307"/>
        <end position="330"/>
    </location>
</feature>
<dbReference type="RefSeq" id="XP_047765510.1">
    <property type="nucleotide sequence ID" value="XM_047910284.1"/>
</dbReference>
<feature type="transmembrane region" description="Helical" evidence="7">
    <location>
        <begin position="426"/>
        <end position="447"/>
    </location>
</feature>
<evidence type="ECO:0000256" key="4">
    <source>
        <dbReference type="ARBA" id="ARBA00022989"/>
    </source>
</evidence>
<keyword evidence="5 7" id="KW-0472">Membrane</keyword>
<dbReference type="OrthoDB" id="2962993at2759"/>
<reference evidence="9" key="1">
    <citation type="submission" date="2021-12" db="EMBL/GenBank/DDBJ databases">
        <authorList>
            <person name="Zaccaron A."/>
            <person name="Stergiopoulos I."/>
        </authorList>
    </citation>
    <scope>NUCLEOTIDE SEQUENCE</scope>
    <source>
        <strain evidence="9">Race5_Kim</strain>
    </source>
</reference>
<reference evidence="9" key="2">
    <citation type="journal article" date="2022" name="Microb. Genom.">
        <title>A chromosome-scale genome assembly of the tomato pathogen Cladosporium fulvum reveals a compartmentalized genome architecture and the presence of a dispensable chromosome.</title>
        <authorList>
            <person name="Zaccaron A.Z."/>
            <person name="Chen L.H."/>
            <person name="Samaras A."/>
            <person name="Stergiopoulos I."/>
        </authorList>
    </citation>
    <scope>NUCLEOTIDE SEQUENCE</scope>
    <source>
        <strain evidence="9">Race5_Kim</strain>
    </source>
</reference>
<feature type="transmembrane region" description="Helical" evidence="7">
    <location>
        <begin position="391"/>
        <end position="414"/>
    </location>
</feature>
<dbReference type="InterPro" id="IPR020846">
    <property type="entry name" value="MFS_dom"/>
</dbReference>
<dbReference type="InterPro" id="IPR036259">
    <property type="entry name" value="MFS_trans_sf"/>
</dbReference>
<accession>A0A9Q8USS2</accession>
<dbReference type="EMBL" id="CP090170">
    <property type="protein sequence ID" value="UJO21144.1"/>
    <property type="molecule type" value="Genomic_DNA"/>
</dbReference>
<evidence type="ECO:0000256" key="7">
    <source>
        <dbReference type="SAM" id="Phobius"/>
    </source>
</evidence>
<feature type="transmembrane region" description="Helical" evidence="7">
    <location>
        <begin position="459"/>
        <end position="482"/>
    </location>
</feature>
<feature type="transmembrane region" description="Helical" evidence="7">
    <location>
        <begin position="232"/>
        <end position="254"/>
    </location>
</feature>
<feature type="transmembrane region" description="Helical" evidence="7">
    <location>
        <begin position="366"/>
        <end position="385"/>
    </location>
</feature>
<dbReference type="GO" id="GO:0016020">
    <property type="term" value="C:membrane"/>
    <property type="evidence" value="ECO:0007669"/>
    <property type="project" value="UniProtKB-SubCell"/>
</dbReference>
<dbReference type="KEGG" id="ffu:CLAFUR5_11136"/>
<dbReference type="PANTHER" id="PTHR43791:SF19">
    <property type="entry name" value="TRANSPORTER, PUTATIVE (AFU_ORTHOLOGUE AFUA_1G01812)-RELATED"/>
    <property type="match status" value="1"/>
</dbReference>
<evidence type="ECO:0000313" key="10">
    <source>
        <dbReference type="Proteomes" id="UP000756132"/>
    </source>
</evidence>
<dbReference type="GO" id="GO:0022857">
    <property type="term" value="F:transmembrane transporter activity"/>
    <property type="evidence" value="ECO:0007669"/>
    <property type="project" value="InterPro"/>
</dbReference>
<evidence type="ECO:0000259" key="8">
    <source>
        <dbReference type="PROSITE" id="PS50850"/>
    </source>
</evidence>
<evidence type="ECO:0000313" key="9">
    <source>
        <dbReference type="EMBL" id="UJO21144.1"/>
    </source>
</evidence>
<dbReference type="Pfam" id="PF07690">
    <property type="entry name" value="MFS_1"/>
    <property type="match status" value="1"/>
</dbReference>
<organism evidence="9 10">
    <name type="scientific">Passalora fulva</name>
    <name type="common">Tomato leaf mold</name>
    <name type="synonym">Cladosporium fulvum</name>
    <dbReference type="NCBI Taxonomy" id="5499"/>
    <lineage>
        <taxon>Eukaryota</taxon>
        <taxon>Fungi</taxon>
        <taxon>Dikarya</taxon>
        <taxon>Ascomycota</taxon>
        <taxon>Pezizomycotina</taxon>
        <taxon>Dothideomycetes</taxon>
        <taxon>Dothideomycetidae</taxon>
        <taxon>Mycosphaerellales</taxon>
        <taxon>Mycosphaerellaceae</taxon>
        <taxon>Fulvia</taxon>
    </lineage>
</organism>
<dbReference type="GeneID" id="71991014"/>
<feature type="compositionally biased region" description="Basic and acidic residues" evidence="6">
    <location>
        <begin position="14"/>
        <end position="27"/>
    </location>
</feature>
<feature type="region of interest" description="Disordered" evidence="6">
    <location>
        <begin position="1"/>
        <end position="56"/>
    </location>
</feature>
<evidence type="ECO:0000256" key="5">
    <source>
        <dbReference type="ARBA" id="ARBA00023136"/>
    </source>
</evidence>
<feature type="transmembrane region" description="Helical" evidence="7">
    <location>
        <begin position="139"/>
        <end position="157"/>
    </location>
</feature>
<name>A0A9Q8USS2_PASFU</name>
<dbReference type="AlphaFoldDB" id="A0A9Q8USS2"/>
<dbReference type="FunFam" id="1.20.1250.20:FF:000034">
    <property type="entry name" value="MFS general substrate transporter"/>
    <property type="match status" value="1"/>
</dbReference>
<dbReference type="SUPFAM" id="SSF103473">
    <property type="entry name" value="MFS general substrate transporter"/>
    <property type="match status" value="1"/>
</dbReference>
<feature type="domain" description="Major facilitator superfamily (MFS) profile" evidence="8">
    <location>
        <begin position="73"/>
        <end position="486"/>
    </location>
</feature>
<evidence type="ECO:0000256" key="2">
    <source>
        <dbReference type="ARBA" id="ARBA00022448"/>
    </source>
</evidence>
<feature type="transmembrane region" description="Helical" evidence="7">
    <location>
        <begin position="199"/>
        <end position="220"/>
    </location>
</feature>